<feature type="non-terminal residue" evidence="2">
    <location>
        <position position="1"/>
    </location>
</feature>
<dbReference type="EMBL" id="CAJNJA010041940">
    <property type="protein sequence ID" value="CAE7779290.1"/>
    <property type="molecule type" value="Genomic_DNA"/>
</dbReference>
<gene>
    <name evidence="2" type="ORF">SNEC2469_LOCUS22822</name>
</gene>
<dbReference type="OrthoDB" id="10459991at2759"/>
<keyword evidence="3" id="KW-1185">Reference proteome</keyword>
<feature type="region of interest" description="Disordered" evidence="1">
    <location>
        <begin position="155"/>
        <end position="183"/>
    </location>
</feature>
<protein>
    <submittedName>
        <fullName evidence="2">Uncharacterized protein</fullName>
    </submittedName>
</protein>
<proteinExistence type="predicted"/>
<organism evidence="2 3">
    <name type="scientific">Symbiodinium necroappetens</name>
    <dbReference type="NCBI Taxonomy" id="1628268"/>
    <lineage>
        <taxon>Eukaryota</taxon>
        <taxon>Sar</taxon>
        <taxon>Alveolata</taxon>
        <taxon>Dinophyceae</taxon>
        <taxon>Suessiales</taxon>
        <taxon>Symbiodiniaceae</taxon>
        <taxon>Symbiodinium</taxon>
    </lineage>
</organism>
<accession>A0A812YEQ4</accession>
<sequence>MEISTLCPASSGHVELLEFSWPPDPGVDGQRSCVAYVLMIREGGFLLAVPDPFFSDEDLGIAGSDLGPYLRLQPSPVALSPDGEWVPADSPTPVPALLLDLPETSTMLLSPFEREFLEGEHFVAGDPALFPLASDVLVQARAWIVSDATGDLASGYHTAEEPGAVPPVNPKRAPKAKRPTVAQLAQQQATLTTIVARLSEQLEQLQQQGAAHAGGFPPTGAAQVATGQAQGSGAVASQVAAGQAQVPEAGASHVSAGQVQSAGAGSGQNALGQVSGRGFLLQDARAAIREAPLSSNFLPFQREPKSLASVLGPPPPSARALLPRPERETDKDALLASAISNGELPDVRPPEDLASAVLAAQSRALAALAGHLSLNSDPVLDPQTTTGSRRMAPAGVALQ</sequence>
<reference evidence="2" key="1">
    <citation type="submission" date="2021-02" db="EMBL/GenBank/DDBJ databases">
        <authorList>
            <person name="Dougan E. K."/>
            <person name="Rhodes N."/>
            <person name="Thang M."/>
            <person name="Chan C."/>
        </authorList>
    </citation>
    <scope>NUCLEOTIDE SEQUENCE</scope>
</reference>
<dbReference type="AlphaFoldDB" id="A0A812YEQ4"/>
<dbReference type="Proteomes" id="UP000601435">
    <property type="component" value="Unassembled WGS sequence"/>
</dbReference>
<name>A0A812YEQ4_9DINO</name>
<evidence type="ECO:0000313" key="2">
    <source>
        <dbReference type="EMBL" id="CAE7779290.1"/>
    </source>
</evidence>
<feature type="region of interest" description="Disordered" evidence="1">
    <location>
        <begin position="374"/>
        <end position="399"/>
    </location>
</feature>
<comment type="caution">
    <text evidence="2">The sequence shown here is derived from an EMBL/GenBank/DDBJ whole genome shotgun (WGS) entry which is preliminary data.</text>
</comment>
<evidence type="ECO:0000256" key="1">
    <source>
        <dbReference type="SAM" id="MobiDB-lite"/>
    </source>
</evidence>
<feature type="region of interest" description="Disordered" evidence="1">
    <location>
        <begin position="307"/>
        <end position="328"/>
    </location>
</feature>
<evidence type="ECO:0000313" key="3">
    <source>
        <dbReference type="Proteomes" id="UP000601435"/>
    </source>
</evidence>